<dbReference type="PROSITE" id="PS00108">
    <property type="entry name" value="PROTEIN_KINASE_ST"/>
    <property type="match status" value="1"/>
</dbReference>
<dbReference type="CDD" id="cd14014">
    <property type="entry name" value="STKc_PknB_like"/>
    <property type="match status" value="1"/>
</dbReference>
<evidence type="ECO:0000259" key="5">
    <source>
        <dbReference type="PROSITE" id="PS50011"/>
    </source>
</evidence>
<evidence type="ECO:0000313" key="6">
    <source>
        <dbReference type="EMBL" id="RGS12013.1"/>
    </source>
</evidence>
<feature type="domain" description="Protein kinase" evidence="5">
    <location>
        <begin position="15"/>
        <end position="295"/>
    </location>
</feature>
<dbReference type="SUPFAM" id="SSF56112">
    <property type="entry name" value="Protein kinase-like (PK-like)"/>
    <property type="match status" value="1"/>
</dbReference>
<evidence type="ECO:0000256" key="3">
    <source>
        <dbReference type="ARBA" id="ARBA00022777"/>
    </source>
</evidence>
<dbReference type="Gene3D" id="1.10.510.10">
    <property type="entry name" value="Transferase(Phosphotransferase) domain 1"/>
    <property type="match status" value="1"/>
</dbReference>
<dbReference type="PROSITE" id="PS50011">
    <property type="entry name" value="PROTEIN_KINASE_DOM"/>
    <property type="match status" value="1"/>
</dbReference>
<sequence length="537" mass="60100">MKQLGNNALLLNGKYKIERVLGQGGFGITYLAKQKVSVAGSLGTIDAEIEVTIKEFFMKELCNRDEASSMVTVPSTGSAELVEKFRQKFIKEAKNISKLTHPHIIKVLDVFEENGTAYYVMEYIDGGSLSDLIEKKGSLSEDETLKYMRQIASALQYIHAHNMNHLDVKPGNVLLRKNGDVVLIDFGMSKNYDVAGEQTTSSPVGVSVGYAPIEQSRVGGLGMFSPETDIYSLGATMFKMLTGQTPPEATAVFDEGLPELPMGISEQTKRVVEKAMQPRRKERYHTIVDFLDALGTENAQVVHVKNEKVQPEETLYMSTAIKEDSEPQDVKRVQEKVSSKSLDVPKPKFLKEEDKEATMYITDYMVQESNIDTSDVVDLGLSVKWCGCNLGATKPEEYGEYYRWANGMNGHSLDGFPTDKEIAGTKFDVAYLLSEGKLKTPTRKQFKELIDRCRWSWITYNGTTGCKVTGPSGKSIFLPGAGRKSDYGIYRKDSFGYYWSSSRGHGLNAYYLYFNEEDSDLTYEPILTLRSIRPICE</sequence>
<dbReference type="InterPro" id="IPR008271">
    <property type="entry name" value="Ser/Thr_kinase_AS"/>
</dbReference>
<dbReference type="InterPro" id="IPR000719">
    <property type="entry name" value="Prot_kinase_dom"/>
</dbReference>
<dbReference type="PANTHER" id="PTHR43289:SF34">
    <property type="entry name" value="SERINE_THREONINE-PROTEIN KINASE YBDM-RELATED"/>
    <property type="match status" value="1"/>
</dbReference>
<gene>
    <name evidence="6" type="ORF">DWY11_13135</name>
</gene>
<dbReference type="GO" id="GO:0005524">
    <property type="term" value="F:ATP binding"/>
    <property type="evidence" value="ECO:0007669"/>
    <property type="project" value="UniProtKB-KW"/>
</dbReference>
<proteinExistence type="predicted"/>
<dbReference type="InterPro" id="IPR011009">
    <property type="entry name" value="Kinase-like_dom_sf"/>
</dbReference>
<keyword evidence="4" id="KW-0067">ATP-binding</keyword>
<dbReference type="SMART" id="SM00220">
    <property type="entry name" value="S_TKc"/>
    <property type="match status" value="1"/>
</dbReference>
<keyword evidence="1" id="KW-0808">Transferase</keyword>
<dbReference type="PANTHER" id="PTHR43289">
    <property type="entry name" value="MITOGEN-ACTIVATED PROTEIN KINASE KINASE KINASE 20-RELATED"/>
    <property type="match status" value="1"/>
</dbReference>
<evidence type="ECO:0000256" key="2">
    <source>
        <dbReference type="ARBA" id="ARBA00022741"/>
    </source>
</evidence>
<organism evidence="6 7">
    <name type="scientific">Segatella copri</name>
    <dbReference type="NCBI Taxonomy" id="165179"/>
    <lineage>
        <taxon>Bacteria</taxon>
        <taxon>Pseudomonadati</taxon>
        <taxon>Bacteroidota</taxon>
        <taxon>Bacteroidia</taxon>
        <taxon>Bacteroidales</taxon>
        <taxon>Prevotellaceae</taxon>
        <taxon>Segatella</taxon>
    </lineage>
</organism>
<reference evidence="6 7" key="1">
    <citation type="submission" date="2018-08" db="EMBL/GenBank/DDBJ databases">
        <title>A genome reference for cultivated species of the human gut microbiota.</title>
        <authorList>
            <person name="Zou Y."/>
            <person name="Xue W."/>
            <person name="Luo G."/>
        </authorList>
    </citation>
    <scope>NUCLEOTIDE SEQUENCE [LARGE SCALE GENOMIC DNA]</scope>
    <source>
        <strain evidence="6 7">AF24-12</strain>
    </source>
</reference>
<comment type="caution">
    <text evidence="6">The sequence shown here is derived from an EMBL/GenBank/DDBJ whole genome shotgun (WGS) entry which is preliminary data.</text>
</comment>
<keyword evidence="2" id="KW-0547">Nucleotide-binding</keyword>
<protein>
    <submittedName>
        <fullName evidence="6">Serine/threonine protein kinase</fullName>
    </submittedName>
</protein>
<dbReference type="AlphaFoldDB" id="A0A3E5DYP4"/>
<dbReference type="RefSeq" id="WP_117587447.1">
    <property type="nucleotide sequence ID" value="NZ_QRVA01000043.1"/>
</dbReference>
<evidence type="ECO:0000256" key="4">
    <source>
        <dbReference type="ARBA" id="ARBA00022840"/>
    </source>
</evidence>
<name>A0A3E5DYP4_9BACT</name>
<dbReference type="GO" id="GO:0004674">
    <property type="term" value="F:protein serine/threonine kinase activity"/>
    <property type="evidence" value="ECO:0007669"/>
    <property type="project" value="UniProtKB-KW"/>
</dbReference>
<dbReference type="EMBL" id="QRVA01000043">
    <property type="protein sequence ID" value="RGS12013.1"/>
    <property type="molecule type" value="Genomic_DNA"/>
</dbReference>
<keyword evidence="6" id="KW-0723">Serine/threonine-protein kinase</keyword>
<evidence type="ECO:0000256" key="1">
    <source>
        <dbReference type="ARBA" id="ARBA00022679"/>
    </source>
</evidence>
<dbReference type="Proteomes" id="UP000283872">
    <property type="component" value="Unassembled WGS sequence"/>
</dbReference>
<keyword evidence="3 6" id="KW-0418">Kinase</keyword>
<dbReference type="Pfam" id="PF00069">
    <property type="entry name" value="Pkinase"/>
    <property type="match status" value="1"/>
</dbReference>
<accession>A0A3E5DYP4</accession>
<evidence type="ECO:0000313" key="7">
    <source>
        <dbReference type="Proteomes" id="UP000283872"/>
    </source>
</evidence>